<dbReference type="CDD" id="cd00093">
    <property type="entry name" value="HTH_XRE"/>
    <property type="match status" value="1"/>
</dbReference>
<keyword evidence="2" id="KW-0472">Membrane</keyword>
<dbReference type="GO" id="GO:0003677">
    <property type="term" value="F:DNA binding"/>
    <property type="evidence" value="ECO:0007669"/>
    <property type="project" value="UniProtKB-KW"/>
</dbReference>
<keyword evidence="1" id="KW-0238">DNA-binding</keyword>
<gene>
    <name evidence="4" type="ORF">BN1050_02088</name>
</gene>
<dbReference type="PANTHER" id="PTHR46558:SF13">
    <property type="entry name" value="HTH-TYPE TRANSCRIPTIONAL REGULATOR IMMR"/>
    <property type="match status" value="1"/>
</dbReference>
<keyword evidence="2" id="KW-0812">Transmembrane</keyword>
<dbReference type="SUPFAM" id="SSF47413">
    <property type="entry name" value="lambda repressor-like DNA-binding domains"/>
    <property type="match status" value="1"/>
</dbReference>
<keyword evidence="2" id="KW-1133">Transmembrane helix</keyword>
<dbReference type="InterPro" id="IPR010982">
    <property type="entry name" value="Lambda_DNA-bd_dom_sf"/>
</dbReference>
<sequence>MNERLRILREQAGLSQEQLAGQIHIMRQAISKWELGHAEPSIEVLIALAQLYDVTIDYIVTGKQTEEPVAFILPKTTTELVLHFAQENKGMIIAIVAILSGLIISINWASHIMVCRLVRVKVKILRSTVMLSSVIAETVTACAVSINAEKSSIATRYCV</sequence>
<dbReference type="HOGENOM" id="CLU_066192_2_6_9"/>
<dbReference type="Pfam" id="PF01381">
    <property type="entry name" value="HTH_3"/>
    <property type="match status" value="1"/>
</dbReference>
<dbReference type="Gene3D" id="1.10.260.40">
    <property type="entry name" value="lambda repressor-like DNA-binding domains"/>
    <property type="match status" value="1"/>
</dbReference>
<protein>
    <submittedName>
        <fullName evidence="4">Transcriptional repressor DicA</fullName>
    </submittedName>
</protein>
<evidence type="ECO:0000256" key="1">
    <source>
        <dbReference type="ARBA" id="ARBA00023125"/>
    </source>
</evidence>
<evidence type="ECO:0000256" key="2">
    <source>
        <dbReference type="SAM" id="Phobius"/>
    </source>
</evidence>
<evidence type="ECO:0000259" key="3">
    <source>
        <dbReference type="PROSITE" id="PS50943"/>
    </source>
</evidence>
<proteinExistence type="predicted"/>
<reference evidence="4" key="1">
    <citation type="submission" date="2014-07" db="EMBL/GenBank/DDBJ databases">
        <authorList>
            <person name="Urmite Genomes Urmite Genomes"/>
        </authorList>
    </citation>
    <scope>NUCLEOTIDE SEQUENCE</scope>
    <source>
        <strain evidence="4">13S34_air</strain>
    </source>
</reference>
<dbReference type="PROSITE" id="PS50943">
    <property type="entry name" value="HTH_CROC1"/>
    <property type="match status" value="1"/>
</dbReference>
<feature type="domain" description="HTH cro/C1-type" evidence="3">
    <location>
        <begin position="5"/>
        <end position="59"/>
    </location>
</feature>
<dbReference type="PANTHER" id="PTHR46558">
    <property type="entry name" value="TRACRIPTIONAL REGULATORY PROTEIN-RELATED-RELATED"/>
    <property type="match status" value="1"/>
</dbReference>
<dbReference type="PATRIC" id="fig|1461583.4.peg.2010"/>
<dbReference type="SMART" id="SM00530">
    <property type="entry name" value="HTH_XRE"/>
    <property type="match status" value="1"/>
</dbReference>
<dbReference type="EMBL" id="LN483076">
    <property type="protein sequence ID" value="CEA04687.1"/>
    <property type="molecule type" value="Genomic_DNA"/>
</dbReference>
<organism evidence="4">
    <name type="scientific">Metalysinibacillus saudimassiliensis</name>
    <dbReference type="NCBI Taxonomy" id="1461583"/>
    <lineage>
        <taxon>Bacteria</taxon>
        <taxon>Bacillati</taxon>
        <taxon>Bacillota</taxon>
        <taxon>Bacilli</taxon>
        <taxon>Bacillales</taxon>
        <taxon>Caryophanaceae</taxon>
        <taxon>Metalysinibacillus</taxon>
    </lineage>
</organism>
<accession>A0A078MH17</accession>
<name>A0A078MH17_9BACL</name>
<feature type="transmembrane region" description="Helical" evidence="2">
    <location>
        <begin position="90"/>
        <end position="109"/>
    </location>
</feature>
<dbReference type="InterPro" id="IPR001387">
    <property type="entry name" value="Cro/C1-type_HTH"/>
</dbReference>
<evidence type="ECO:0000313" key="4">
    <source>
        <dbReference type="EMBL" id="CEA04687.1"/>
    </source>
</evidence>
<dbReference type="AlphaFoldDB" id="A0A078MH17"/>